<protein>
    <submittedName>
        <fullName evidence="1">Uncharacterized protein</fullName>
    </submittedName>
</protein>
<dbReference type="Proteomes" id="UP001499938">
    <property type="component" value="Unassembled WGS sequence"/>
</dbReference>
<evidence type="ECO:0000313" key="2">
    <source>
        <dbReference type="Proteomes" id="UP001499938"/>
    </source>
</evidence>
<evidence type="ECO:0000313" key="1">
    <source>
        <dbReference type="EMBL" id="GAA1801024.1"/>
    </source>
</evidence>
<dbReference type="EMBL" id="BAAAPO010000042">
    <property type="protein sequence ID" value="GAA1801024.1"/>
    <property type="molecule type" value="Genomic_DNA"/>
</dbReference>
<proteinExistence type="predicted"/>
<sequence>MTFADQPATMPTQLADGAPLASRAALEAAMQGKHEAFRLDGLVATLGAEVARAGAAVEARARQLASESADVERLEGVSLSRLFGSIRGSRLGDLERERAERDAASIAYDAAVRDRDRLTEQLSDVRRRRIALGDVSQTYDAAVAAYSMEASELGRDGGRDLFAITQRLAAARSRLRELDEALAAGDGAARDLDAALKVLGSADGWSTYDTFLGGGMLSSAIKRDKIDDASALLSRAAASIERFRRESADVGDVPVPDLSLSNGLRTLDVWFDNIFTDLSVRGKIKEALDGARRSAALVSRSMSLLSDTRGQSLVEIERLVEARDRLLQQV</sequence>
<accession>A0ABN2LYZ6</accession>
<keyword evidence="2" id="KW-1185">Reference proteome</keyword>
<organism evidence="1 2">
    <name type="scientific">Nostocoides veronense</name>
    <dbReference type="NCBI Taxonomy" id="330836"/>
    <lineage>
        <taxon>Bacteria</taxon>
        <taxon>Bacillati</taxon>
        <taxon>Actinomycetota</taxon>
        <taxon>Actinomycetes</taxon>
        <taxon>Micrococcales</taxon>
        <taxon>Intrasporangiaceae</taxon>
        <taxon>Nostocoides</taxon>
    </lineage>
</organism>
<name>A0ABN2LYZ6_9MICO</name>
<gene>
    <name evidence="1" type="ORF">GCM10009811_25930</name>
</gene>
<comment type="caution">
    <text evidence="1">The sequence shown here is derived from an EMBL/GenBank/DDBJ whole genome shotgun (WGS) entry which is preliminary data.</text>
</comment>
<reference evidence="1 2" key="1">
    <citation type="journal article" date="2019" name="Int. J. Syst. Evol. Microbiol.">
        <title>The Global Catalogue of Microorganisms (GCM) 10K type strain sequencing project: providing services to taxonomists for standard genome sequencing and annotation.</title>
        <authorList>
            <consortium name="The Broad Institute Genomics Platform"/>
            <consortium name="The Broad Institute Genome Sequencing Center for Infectious Disease"/>
            <person name="Wu L."/>
            <person name="Ma J."/>
        </authorList>
    </citation>
    <scope>NUCLEOTIDE SEQUENCE [LARGE SCALE GENOMIC DNA]</scope>
    <source>
        <strain evidence="1 2">JCM 15592</strain>
    </source>
</reference>